<dbReference type="EMBL" id="LT629740">
    <property type="protein sequence ID" value="SDT65963.1"/>
    <property type="molecule type" value="Genomic_DNA"/>
</dbReference>
<dbReference type="STRING" id="652787.SAMN05216490_4668"/>
<accession>A0A1H2C6A7</accession>
<evidence type="ECO:0000313" key="1">
    <source>
        <dbReference type="EMBL" id="SDT65963.1"/>
    </source>
</evidence>
<dbReference type="AlphaFoldDB" id="A0A1H2C6A7"/>
<evidence type="ECO:0000313" key="2">
    <source>
        <dbReference type="Proteomes" id="UP000199679"/>
    </source>
</evidence>
<reference evidence="1 2" key="1">
    <citation type="submission" date="2016-10" db="EMBL/GenBank/DDBJ databases">
        <authorList>
            <person name="de Groot N.N."/>
        </authorList>
    </citation>
    <scope>NUCLEOTIDE SEQUENCE [LARGE SCALE GENOMIC DNA]</scope>
    <source>
        <strain evidence="1 2">MP1X4</strain>
    </source>
</reference>
<dbReference type="OrthoDB" id="796111at2"/>
<keyword evidence="2" id="KW-1185">Reference proteome</keyword>
<sequence>MLHNFPFDTCSLRADTVQALENTYAALSAKFNISVPDDINLHINKFETININPDISVGGVLQINNTANECYLAFVKIHNYYHSVRSGEDQDFYQYKVWAFITLKNDFGRILIRRETFTDRIVNLIHPVELKFPDDKVFSGKFYVVTNDEQKALPAMNWNFRNTIMDMDDDIEMEALNHTLIISNNKNIDAEQTVQLAELASKIAGIK</sequence>
<organism evidence="1 2">
    <name type="scientific">Mucilaginibacter mallensis</name>
    <dbReference type="NCBI Taxonomy" id="652787"/>
    <lineage>
        <taxon>Bacteria</taxon>
        <taxon>Pseudomonadati</taxon>
        <taxon>Bacteroidota</taxon>
        <taxon>Sphingobacteriia</taxon>
        <taxon>Sphingobacteriales</taxon>
        <taxon>Sphingobacteriaceae</taxon>
        <taxon>Mucilaginibacter</taxon>
    </lineage>
</organism>
<name>A0A1H2C6A7_MUCMA</name>
<dbReference type="Proteomes" id="UP000199679">
    <property type="component" value="Chromosome I"/>
</dbReference>
<dbReference type="RefSeq" id="WP_091378970.1">
    <property type="nucleotide sequence ID" value="NZ_LT629740.1"/>
</dbReference>
<protein>
    <submittedName>
        <fullName evidence="1">Uncharacterized protein</fullName>
    </submittedName>
</protein>
<gene>
    <name evidence="1" type="ORF">SAMN05216490_4668</name>
</gene>
<proteinExistence type="predicted"/>